<reference evidence="1" key="1">
    <citation type="journal article" date="2020" name="Stud. Mycol.">
        <title>101 Dothideomycetes genomes: a test case for predicting lifestyles and emergence of pathogens.</title>
        <authorList>
            <person name="Haridas S."/>
            <person name="Albert R."/>
            <person name="Binder M."/>
            <person name="Bloem J."/>
            <person name="Labutti K."/>
            <person name="Salamov A."/>
            <person name="Andreopoulos B."/>
            <person name="Baker S."/>
            <person name="Barry K."/>
            <person name="Bills G."/>
            <person name="Bluhm B."/>
            <person name="Cannon C."/>
            <person name="Castanera R."/>
            <person name="Culley D."/>
            <person name="Daum C."/>
            <person name="Ezra D."/>
            <person name="Gonzalez J."/>
            <person name="Henrissat B."/>
            <person name="Kuo A."/>
            <person name="Liang C."/>
            <person name="Lipzen A."/>
            <person name="Lutzoni F."/>
            <person name="Magnuson J."/>
            <person name="Mondo S."/>
            <person name="Nolan M."/>
            <person name="Ohm R."/>
            <person name="Pangilinan J."/>
            <person name="Park H.-J."/>
            <person name="Ramirez L."/>
            <person name="Alfaro M."/>
            <person name="Sun H."/>
            <person name="Tritt A."/>
            <person name="Yoshinaga Y."/>
            <person name="Zwiers L.-H."/>
            <person name="Turgeon B."/>
            <person name="Goodwin S."/>
            <person name="Spatafora J."/>
            <person name="Crous P."/>
            <person name="Grigoriev I."/>
        </authorList>
    </citation>
    <scope>NUCLEOTIDE SEQUENCE</scope>
    <source>
        <strain evidence="1">ATCC 16933</strain>
    </source>
</reference>
<sequence length="81" mass="8891">MRSNEHRASVILIGGTASIAHGIVTRKTDDVDILASLSALSNIEDAISQERNCFLRNVGESIAWEKRDETGDDSRAYKESV</sequence>
<dbReference type="AlphaFoldDB" id="A0A6A6NRA2"/>
<dbReference type="Proteomes" id="UP000799766">
    <property type="component" value="Unassembled WGS sequence"/>
</dbReference>
<proteinExistence type="predicted"/>
<gene>
    <name evidence="1" type="ORF">BDY21DRAFT_374624</name>
</gene>
<keyword evidence="2" id="KW-1185">Reference proteome</keyword>
<protein>
    <submittedName>
        <fullName evidence="1">Uncharacterized protein</fullName>
    </submittedName>
</protein>
<dbReference type="OrthoDB" id="3942959at2759"/>
<organism evidence="1 2">
    <name type="scientific">Lineolata rhizophorae</name>
    <dbReference type="NCBI Taxonomy" id="578093"/>
    <lineage>
        <taxon>Eukaryota</taxon>
        <taxon>Fungi</taxon>
        <taxon>Dikarya</taxon>
        <taxon>Ascomycota</taxon>
        <taxon>Pezizomycotina</taxon>
        <taxon>Dothideomycetes</taxon>
        <taxon>Dothideomycetes incertae sedis</taxon>
        <taxon>Lineolatales</taxon>
        <taxon>Lineolataceae</taxon>
        <taxon>Lineolata</taxon>
    </lineage>
</organism>
<dbReference type="Gene3D" id="3.30.460.40">
    <property type="match status" value="1"/>
</dbReference>
<evidence type="ECO:0000313" key="1">
    <source>
        <dbReference type="EMBL" id="KAF2453843.1"/>
    </source>
</evidence>
<evidence type="ECO:0000313" key="2">
    <source>
        <dbReference type="Proteomes" id="UP000799766"/>
    </source>
</evidence>
<accession>A0A6A6NRA2</accession>
<dbReference type="EMBL" id="MU001695">
    <property type="protein sequence ID" value="KAF2453843.1"/>
    <property type="molecule type" value="Genomic_DNA"/>
</dbReference>
<name>A0A6A6NRA2_9PEZI</name>